<keyword evidence="4" id="KW-1133">Transmembrane helix</keyword>
<reference evidence="6" key="2">
    <citation type="submission" date="2023-06" db="EMBL/GenBank/DDBJ databases">
        <authorList>
            <person name="Ma L."/>
            <person name="Liu K.-W."/>
            <person name="Li Z."/>
            <person name="Hsiao Y.-Y."/>
            <person name="Qi Y."/>
            <person name="Fu T."/>
            <person name="Tang G."/>
            <person name="Zhang D."/>
            <person name="Sun W.-H."/>
            <person name="Liu D.-K."/>
            <person name="Li Y."/>
            <person name="Chen G.-Z."/>
            <person name="Liu X.-D."/>
            <person name="Liao X.-Y."/>
            <person name="Jiang Y.-T."/>
            <person name="Yu X."/>
            <person name="Hao Y."/>
            <person name="Huang J."/>
            <person name="Zhao X.-W."/>
            <person name="Ke S."/>
            <person name="Chen Y.-Y."/>
            <person name="Wu W.-L."/>
            <person name="Hsu J.-L."/>
            <person name="Lin Y.-F."/>
            <person name="Huang M.-D."/>
            <person name="Li C.-Y."/>
            <person name="Huang L."/>
            <person name="Wang Z.-W."/>
            <person name="Zhao X."/>
            <person name="Zhong W.-Y."/>
            <person name="Peng D.-H."/>
            <person name="Ahmad S."/>
            <person name="Lan S."/>
            <person name="Zhang J.-S."/>
            <person name="Tsai W.-C."/>
            <person name="Van De Peer Y."/>
            <person name="Liu Z.-J."/>
        </authorList>
    </citation>
    <scope>NUCLEOTIDE SEQUENCE</scope>
    <source>
        <strain evidence="6">CP</strain>
        <tissue evidence="6">Leaves</tissue>
    </source>
</reference>
<evidence type="ECO:0000256" key="1">
    <source>
        <dbReference type="ARBA" id="ARBA00023002"/>
    </source>
</evidence>
<keyword evidence="4" id="KW-0812">Transmembrane</keyword>
<evidence type="ECO:0000313" key="6">
    <source>
        <dbReference type="EMBL" id="KAK1299857.1"/>
    </source>
</evidence>
<feature type="transmembrane region" description="Helical" evidence="4">
    <location>
        <begin position="6"/>
        <end position="25"/>
    </location>
</feature>
<gene>
    <name evidence="6" type="ORF">QJS10_CPB13g01227</name>
</gene>
<dbReference type="Gene3D" id="3.50.50.60">
    <property type="entry name" value="FAD/NAD(P)-binding domain"/>
    <property type="match status" value="1"/>
</dbReference>
<dbReference type="Pfam" id="PF01494">
    <property type="entry name" value="FAD_binding_3"/>
    <property type="match status" value="1"/>
</dbReference>
<keyword evidence="4" id="KW-0472">Membrane</keyword>
<dbReference type="PRINTS" id="PR00420">
    <property type="entry name" value="RNGMNOXGNASE"/>
</dbReference>
<accession>A0AAV9DIA8</accession>
<dbReference type="InterPro" id="IPR044560">
    <property type="entry name" value="MOase"/>
</dbReference>
<feature type="transmembrane region" description="Helical" evidence="4">
    <location>
        <begin position="372"/>
        <end position="390"/>
    </location>
</feature>
<dbReference type="PANTHER" id="PTHR45934">
    <property type="entry name" value="FAD/NAD(P)-BINDING OXIDOREDUCTASE FAMILY PROTEIN"/>
    <property type="match status" value="1"/>
</dbReference>
<keyword evidence="7" id="KW-1185">Reference proteome</keyword>
<sequence length="400" mass="43813">MVSLSEYGIVIVGGGISGLSTALALHRKGIKSIVLERSDELRATGAAINVLTNGWRALDQLGIGPELRQKAVPLSKFRDIFEGKEREVLLGKDELRSLKRSDLIKALADSLPSGTIRLGQQIVSVELDTESGFPIIHCIDGTTINCKILIGCDGVNSIVAKSLGLKAPTLVPVCGIRAFTSYPNGHGFTNDFTRIKRGTFTMGMVPVNDHLVHWFVGRPWISEDSIAQHNTTFLRDLTADMMKGLPDKLIDMVRKVDLNSLSLTCVRYRTPWDMAFGTFRKGTTIVVGDAMHVTGPYIGQGGSVCMEDAVVLARRLAGEFHFPEGQSYDDGWLRTGAEKAMDGYLRERKPRLLRVSLEAYLMGLMYATPFKILKILIMVALVAFFGHGALGHAQYDCGTL</sequence>
<dbReference type="InterPro" id="IPR002938">
    <property type="entry name" value="FAD-bd"/>
</dbReference>
<dbReference type="PANTHER" id="PTHR45934:SF2">
    <property type="entry name" value="MONOOXYGENASE 1"/>
    <property type="match status" value="1"/>
</dbReference>
<evidence type="ECO:0000256" key="2">
    <source>
        <dbReference type="ARBA" id="ARBA00023033"/>
    </source>
</evidence>
<comment type="similarity">
    <text evidence="3">Belongs to the 3-hydroxybenzoate 6-hydroxylase family.</text>
</comment>
<name>A0AAV9DIA8_ACOCL</name>
<keyword evidence="2" id="KW-0503">Monooxygenase</keyword>
<dbReference type="Proteomes" id="UP001180020">
    <property type="component" value="Unassembled WGS sequence"/>
</dbReference>
<evidence type="ECO:0000313" key="7">
    <source>
        <dbReference type="Proteomes" id="UP001180020"/>
    </source>
</evidence>
<keyword evidence="1" id="KW-0560">Oxidoreductase</keyword>
<dbReference type="EMBL" id="JAUJYO010000013">
    <property type="protein sequence ID" value="KAK1299857.1"/>
    <property type="molecule type" value="Genomic_DNA"/>
</dbReference>
<dbReference type="GO" id="GO:0004497">
    <property type="term" value="F:monooxygenase activity"/>
    <property type="evidence" value="ECO:0007669"/>
    <property type="project" value="UniProtKB-KW"/>
</dbReference>
<feature type="domain" description="FAD-binding" evidence="5">
    <location>
        <begin position="9"/>
        <end position="318"/>
    </location>
</feature>
<evidence type="ECO:0000259" key="5">
    <source>
        <dbReference type="Pfam" id="PF01494"/>
    </source>
</evidence>
<organism evidence="6 7">
    <name type="scientific">Acorus calamus</name>
    <name type="common">Sweet flag</name>
    <dbReference type="NCBI Taxonomy" id="4465"/>
    <lineage>
        <taxon>Eukaryota</taxon>
        <taxon>Viridiplantae</taxon>
        <taxon>Streptophyta</taxon>
        <taxon>Embryophyta</taxon>
        <taxon>Tracheophyta</taxon>
        <taxon>Spermatophyta</taxon>
        <taxon>Magnoliopsida</taxon>
        <taxon>Liliopsida</taxon>
        <taxon>Acoraceae</taxon>
        <taxon>Acorus</taxon>
    </lineage>
</organism>
<dbReference type="GO" id="GO:0071949">
    <property type="term" value="F:FAD binding"/>
    <property type="evidence" value="ECO:0007669"/>
    <property type="project" value="InterPro"/>
</dbReference>
<dbReference type="SUPFAM" id="SSF51905">
    <property type="entry name" value="FAD/NAD(P)-binding domain"/>
    <property type="match status" value="1"/>
</dbReference>
<proteinExistence type="inferred from homology"/>
<evidence type="ECO:0000256" key="4">
    <source>
        <dbReference type="SAM" id="Phobius"/>
    </source>
</evidence>
<comment type="caution">
    <text evidence="6">The sequence shown here is derived from an EMBL/GenBank/DDBJ whole genome shotgun (WGS) entry which is preliminary data.</text>
</comment>
<reference evidence="6" key="1">
    <citation type="journal article" date="2023" name="Nat. Commun.">
        <title>Diploid and tetraploid genomes of Acorus and the evolution of monocots.</title>
        <authorList>
            <person name="Ma L."/>
            <person name="Liu K.W."/>
            <person name="Li Z."/>
            <person name="Hsiao Y.Y."/>
            <person name="Qi Y."/>
            <person name="Fu T."/>
            <person name="Tang G.D."/>
            <person name="Zhang D."/>
            <person name="Sun W.H."/>
            <person name="Liu D.K."/>
            <person name="Li Y."/>
            <person name="Chen G.Z."/>
            <person name="Liu X.D."/>
            <person name="Liao X.Y."/>
            <person name="Jiang Y.T."/>
            <person name="Yu X."/>
            <person name="Hao Y."/>
            <person name="Huang J."/>
            <person name="Zhao X.W."/>
            <person name="Ke S."/>
            <person name="Chen Y.Y."/>
            <person name="Wu W.L."/>
            <person name="Hsu J.L."/>
            <person name="Lin Y.F."/>
            <person name="Huang M.D."/>
            <person name="Li C.Y."/>
            <person name="Huang L."/>
            <person name="Wang Z.W."/>
            <person name="Zhao X."/>
            <person name="Zhong W.Y."/>
            <person name="Peng D.H."/>
            <person name="Ahmad S."/>
            <person name="Lan S."/>
            <person name="Zhang J.S."/>
            <person name="Tsai W.C."/>
            <person name="Van de Peer Y."/>
            <person name="Liu Z.J."/>
        </authorList>
    </citation>
    <scope>NUCLEOTIDE SEQUENCE</scope>
    <source>
        <strain evidence="6">CP</strain>
    </source>
</reference>
<dbReference type="AlphaFoldDB" id="A0AAV9DIA8"/>
<protein>
    <recommendedName>
        <fullName evidence="5">FAD-binding domain-containing protein</fullName>
    </recommendedName>
</protein>
<dbReference type="InterPro" id="IPR036188">
    <property type="entry name" value="FAD/NAD-bd_sf"/>
</dbReference>
<evidence type="ECO:0000256" key="3">
    <source>
        <dbReference type="ARBA" id="ARBA00024018"/>
    </source>
</evidence>